<comment type="caution">
    <text evidence="1">The sequence shown here is derived from an EMBL/GenBank/DDBJ whole genome shotgun (WGS) entry which is preliminary data.</text>
</comment>
<feature type="non-terminal residue" evidence="1">
    <location>
        <position position="257"/>
    </location>
</feature>
<dbReference type="RefSeq" id="WP_004388612.1">
    <property type="nucleotide sequence ID" value="NZ_AMXF01000448.1"/>
</dbReference>
<reference evidence="1 2" key="1">
    <citation type="submission" date="2012-09" db="EMBL/GenBank/DDBJ databases">
        <title>Draft Genome Sequences of 6 Strains from Genus Thauera.</title>
        <authorList>
            <person name="Liu B."/>
            <person name="Shapleigh J.P."/>
            <person name="Frostegard A.H."/>
        </authorList>
    </citation>
    <scope>NUCLEOTIDE SEQUENCE [LARGE SCALE GENOMIC DNA]</scope>
    <source>
        <strain evidence="1 2">B4P</strain>
    </source>
</reference>
<name>N6Y7E5_9RHOO</name>
<gene>
    <name evidence="1" type="ORF">C667_23314</name>
</gene>
<dbReference type="AlphaFoldDB" id="N6Y7E5"/>
<dbReference type="EMBL" id="AMXF01000448">
    <property type="protein sequence ID" value="ENO90211.1"/>
    <property type="molecule type" value="Genomic_DNA"/>
</dbReference>
<dbReference type="Proteomes" id="UP000013047">
    <property type="component" value="Unassembled WGS sequence"/>
</dbReference>
<protein>
    <submittedName>
        <fullName evidence="1">Uncharacterized protein</fullName>
    </submittedName>
</protein>
<evidence type="ECO:0000313" key="1">
    <source>
        <dbReference type="EMBL" id="ENO90211.1"/>
    </source>
</evidence>
<evidence type="ECO:0000313" key="2">
    <source>
        <dbReference type="Proteomes" id="UP000013047"/>
    </source>
</evidence>
<accession>N6Y7E5</accession>
<organism evidence="1 2">
    <name type="scientific">Thauera phenylacetica B4P</name>
    <dbReference type="NCBI Taxonomy" id="1234382"/>
    <lineage>
        <taxon>Bacteria</taxon>
        <taxon>Pseudomonadati</taxon>
        <taxon>Pseudomonadota</taxon>
        <taxon>Betaproteobacteria</taxon>
        <taxon>Rhodocyclales</taxon>
        <taxon>Zoogloeaceae</taxon>
        <taxon>Thauera</taxon>
    </lineage>
</organism>
<sequence>MDLRTATARPTLAAAEVAALRAAGVLIEDPRRERPRYFDGRFLAARDLIRDQQYILAREADLGRAAGSGVAGGLEVSRGEGDRIEIAAGHGVTPAGELVVLPRAASVRLGDIPHAEQLSARFGLGRIAQPPLRNRTGLFVLALRPVEFTDNPVGAYPTTITGPRTVEDADIVEATAVVLVPWNDDGAADALDARRGRAAATIFAGDGARALSSNVLALAMIALQNNVPVWIDTPLVRRELGAERADLPGLGHAPRAL</sequence>
<proteinExistence type="predicted"/>
<keyword evidence="2" id="KW-1185">Reference proteome</keyword>